<organism evidence="2 3">
    <name type="scientific">Corynebacterium urogenitale</name>
    <dbReference type="NCBI Taxonomy" id="2487892"/>
    <lineage>
        <taxon>Bacteria</taxon>
        <taxon>Bacillati</taxon>
        <taxon>Actinomycetota</taxon>
        <taxon>Actinomycetes</taxon>
        <taxon>Mycobacteriales</taxon>
        <taxon>Corynebacteriaceae</taxon>
        <taxon>Corynebacterium</taxon>
    </lineage>
</organism>
<dbReference type="KEGG" id="cuo:CUROG_04955"/>
<evidence type="ECO:0000256" key="1">
    <source>
        <dbReference type="SAM" id="Phobius"/>
    </source>
</evidence>
<protein>
    <submittedName>
        <fullName evidence="2">Uncharacterized protein</fullName>
    </submittedName>
</protein>
<evidence type="ECO:0000313" key="2">
    <source>
        <dbReference type="EMBL" id="QFQ02362.1"/>
    </source>
</evidence>
<dbReference type="EMBL" id="CP045032">
    <property type="protein sequence ID" value="QFQ02362.1"/>
    <property type="molecule type" value="Genomic_DNA"/>
</dbReference>
<gene>
    <name evidence="2" type="ORF">CUROG_04955</name>
</gene>
<feature type="transmembrane region" description="Helical" evidence="1">
    <location>
        <begin position="94"/>
        <end position="114"/>
    </location>
</feature>
<feature type="transmembrane region" description="Helical" evidence="1">
    <location>
        <begin position="120"/>
        <end position="141"/>
    </location>
</feature>
<name>A0A5J6Z845_9CORY</name>
<keyword evidence="1" id="KW-1133">Transmembrane helix</keyword>
<dbReference type="Proteomes" id="UP000326711">
    <property type="component" value="Chromosome"/>
</dbReference>
<evidence type="ECO:0000313" key="3">
    <source>
        <dbReference type="Proteomes" id="UP000326711"/>
    </source>
</evidence>
<keyword evidence="1" id="KW-0472">Membrane</keyword>
<sequence>MEDSFPHRFMVSETSTPLPIPLIPMAEHIDIFTHARTAPLIDDPNGTIARLIDDGSFEQACTVPAGSPATIAALESNGRMPVDGLRSGMAVSQVVVSAVGLAFIALGVVLIVFAQGTGASVAGVFIGLIGALLCGVMVISVRKRVSTVAELSKAWDNGWLRFAPARVGGVWISGVTRHGNQREDRDTEYRFRYRALVEVYPTDGTAPFRFHSSEFTALADRHGRPMGLKMVEGPLDHFEPEFSNGWTIARWIAGDSDSATITTDLSLAQIKAALAASNPKAGY</sequence>
<proteinExistence type="predicted"/>
<keyword evidence="3" id="KW-1185">Reference proteome</keyword>
<accession>A0A5J6Z845</accession>
<reference evidence="3" key="1">
    <citation type="submission" date="2019-10" db="EMBL/GenBank/DDBJ databases">
        <title>Complete genome sequence of Corynebacterium urogenitalis DSM 108747, isolated from the genital tract of a cow.</title>
        <authorList>
            <person name="Ruckert C."/>
            <person name="Ballas P."/>
            <person name="Wagener K."/>
            <person name="Drillich M."/>
            <person name="Kaempfer P."/>
            <person name="Busse H.-J."/>
            <person name="Ehling-Schulz M."/>
        </authorList>
    </citation>
    <scope>NUCLEOTIDE SEQUENCE [LARGE SCALE GENOMIC DNA]</scope>
    <source>
        <strain evidence="3">LMM 1652</strain>
    </source>
</reference>
<dbReference type="AlphaFoldDB" id="A0A5J6Z845"/>
<keyword evidence="1" id="KW-0812">Transmembrane</keyword>